<proteinExistence type="predicted"/>
<name>A0A1J5P305_9ZZZZ</name>
<protein>
    <submittedName>
        <fullName evidence="1">Uncharacterized protein</fullName>
    </submittedName>
</protein>
<dbReference type="EMBL" id="MLJW01007318">
    <property type="protein sequence ID" value="OIQ65450.1"/>
    <property type="molecule type" value="Genomic_DNA"/>
</dbReference>
<reference evidence="1" key="1">
    <citation type="submission" date="2016-10" db="EMBL/GenBank/DDBJ databases">
        <title>Sequence of Gallionella enrichment culture.</title>
        <authorList>
            <person name="Poehlein A."/>
            <person name="Muehling M."/>
            <person name="Daniel R."/>
        </authorList>
    </citation>
    <scope>NUCLEOTIDE SEQUENCE</scope>
</reference>
<gene>
    <name evidence="1" type="ORF">GALL_529920</name>
</gene>
<sequence>MRLPGPLQGGLEQFLGQQAHVFGKKAEQALGQKVGNIVGIYVALAQAIGQGGEAFGGGFGDVAAGLLRAKALGIGPQAAQQRLFGGLVQLGQQHRVHL</sequence>
<accession>A0A1J5P305</accession>
<comment type="caution">
    <text evidence="1">The sequence shown here is derived from an EMBL/GenBank/DDBJ whole genome shotgun (WGS) entry which is preliminary data.</text>
</comment>
<dbReference type="AlphaFoldDB" id="A0A1J5P305"/>
<organism evidence="1">
    <name type="scientific">mine drainage metagenome</name>
    <dbReference type="NCBI Taxonomy" id="410659"/>
    <lineage>
        <taxon>unclassified sequences</taxon>
        <taxon>metagenomes</taxon>
        <taxon>ecological metagenomes</taxon>
    </lineage>
</organism>
<evidence type="ECO:0000313" key="1">
    <source>
        <dbReference type="EMBL" id="OIQ65450.1"/>
    </source>
</evidence>